<proteinExistence type="inferred from homology"/>
<dbReference type="PANTHER" id="PTHR11061">
    <property type="entry name" value="RNA M5U METHYLTRANSFERASE"/>
    <property type="match status" value="1"/>
</dbReference>
<dbReference type="CDD" id="cd02440">
    <property type="entry name" value="AdoMet_MTases"/>
    <property type="match status" value="1"/>
</dbReference>
<dbReference type="SUPFAM" id="SSF53335">
    <property type="entry name" value="S-adenosyl-L-methionine-dependent methyltransferases"/>
    <property type="match status" value="1"/>
</dbReference>
<evidence type="ECO:0000259" key="6">
    <source>
        <dbReference type="PROSITE" id="PS50926"/>
    </source>
</evidence>
<protein>
    <submittedName>
        <fullName evidence="7">23S rRNA (Uracil(1939)-C(5))-methyltransferase RlmD</fullName>
        <ecNumber evidence="7">2.1.1.190</ecNumber>
    </submittedName>
</protein>
<sequence length="453" mass="51420">MNINDELVVRIEKLSNLGTGIARVDGFVIFVENACPEDELKVKVTKVSKNYANAKILEIIKPSPHRVEPFCALQKVCGACQLQFIDYDYQLELKRRMVEDAMRSIGGFDIDIHKTVSSPEIIAYRHKVQYPVSQTKVSRRILAGYYKPNTHEIVNIKHCPIQPRICDDIIEFIRIKCFDFGISGYNEKKHAGDLRHVVLRVSAYNNTVLVVLVVNSKKVFPRLKDFCNEIFAEFKQVTGVCVNFNTKRTNVILSDDTECVCGKDFVKEKILDKTFRIGANTFFQINPKSAENIFAYVRRYIKDNFDNPTILDAYAGIATFGIIVSDVAGKVVSVEENAESIEKAKDVLEINDIHNVELYNEDTAIFCKKTKRKFDVIILDPPRKGCSKESLDKVLELSKGKIIYVSCNPATLARDLKYLCEKGCSIESIQPFDMFCYTYHVENVVIIKSSGVS</sequence>
<name>A0A9D9DPT7_9BACT</name>
<dbReference type="EMBL" id="JADIND010000180">
    <property type="protein sequence ID" value="MBO8431336.1"/>
    <property type="molecule type" value="Genomic_DNA"/>
</dbReference>
<dbReference type="Gene3D" id="3.40.50.150">
    <property type="entry name" value="Vaccinia Virus protein VP39"/>
    <property type="match status" value="1"/>
</dbReference>
<dbReference type="InterPro" id="IPR029063">
    <property type="entry name" value="SAM-dependent_MTases_sf"/>
</dbReference>
<dbReference type="InterPro" id="IPR002792">
    <property type="entry name" value="TRAM_dom"/>
</dbReference>
<dbReference type="GO" id="GO:0070475">
    <property type="term" value="P:rRNA base methylation"/>
    <property type="evidence" value="ECO:0007669"/>
    <property type="project" value="TreeGrafter"/>
</dbReference>
<dbReference type="InterPro" id="IPR030390">
    <property type="entry name" value="MeTrfase_TrmA_AS"/>
</dbReference>
<dbReference type="FunFam" id="2.40.50.140:FF:000097">
    <property type="entry name" value="23S rRNA (uracil(1939)-C(5))-methyltransferase RlmD"/>
    <property type="match status" value="1"/>
</dbReference>
<dbReference type="Gene3D" id="2.40.50.1070">
    <property type="match status" value="1"/>
</dbReference>
<feature type="active site" evidence="5">
    <location>
        <position position="407"/>
    </location>
</feature>
<dbReference type="Gene3D" id="2.40.50.140">
    <property type="entry name" value="Nucleic acid-binding proteins"/>
    <property type="match status" value="1"/>
</dbReference>
<reference evidence="7" key="1">
    <citation type="submission" date="2020-10" db="EMBL/GenBank/DDBJ databases">
        <authorList>
            <person name="Gilroy R."/>
        </authorList>
    </citation>
    <scope>NUCLEOTIDE SEQUENCE</scope>
    <source>
        <strain evidence="7">10192</strain>
    </source>
</reference>
<comment type="similarity">
    <text evidence="4">Belongs to the class I-like SAM-binding methyltransferase superfamily. RNA M5U methyltransferase family.</text>
</comment>
<evidence type="ECO:0000256" key="1">
    <source>
        <dbReference type="ARBA" id="ARBA00022603"/>
    </source>
</evidence>
<evidence type="ECO:0000256" key="2">
    <source>
        <dbReference type="ARBA" id="ARBA00022679"/>
    </source>
</evidence>
<accession>A0A9D9DPT7</accession>
<comment type="caution">
    <text evidence="7">The sequence shown here is derived from an EMBL/GenBank/DDBJ whole genome shotgun (WGS) entry which is preliminary data.</text>
</comment>
<dbReference type="PROSITE" id="PS01230">
    <property type="entry name" value="TRMA_1"/>
    <property type="match status" value="1"/>
</dbReference>
<evidence type="ECO:0000313" key="8">
    <source>
        <dbReference type="Proteomes" id="UP000823632"/>
    </source>
</evidence>
<dbReference type="PROSITE" id="PS51687">
    <property type="entry name" value="SAM_MT_RNA_M5U"/>
    <property type="match status" value="1"/>
</dbReference>
<dbReference type="FunFam" id="2.40.50.1070:FF:000003">
    <property type="entry name" value="23S rRNA (Uracil-5-)-methyltransferase RumA"/>
    <property type="match status" value="1"/>
</dbReference>
<dbReference type="NCBIfam" id="TIGR00479">
    <property type="entry name" value="rumA"/>
    <property type="match status" value="1"/>
</dbReference>
<dbReference type="PROSITE" id="PS50926">
    <property type="entry name" value="TRAM"/>
    <property type="match status" value="1"/>
</dbReference>
<dbReference type="Pfam" id="PF05958">
    <property type="entry name" value="tRNA_U5-meth_tr"/>
    <property type="match status" value="1"/>
</dbReference>
<evidence type="ECO:0000313" key="7">
    <source>
        <dbReference type="EMBL" id="MBO8431336.1"/>
    </source>
</evidence>
<keyword evidence="1 4" id="KW-0489">Methyltransferase</keyword>
<evidence type="ECO:0000256" key="5">
    <source>
        <dbReference type="PROSITE-ProRule" id="PRU10015"/>
    </source>
</evidence>
<feature type="binding site" evidence="4">
    <location>
        <position position="284"/>
    </location>
    <ligand>
        <name>S-adenosyl-L-methionine</name>
        <dbReference type="ChEBI" id="CHEBI:59789"/>
    </ligand>
</feature>
<keyword evidence="2 4" id="KW-0808">Transferase</keyword>
<dbReference type="GO" id="GO:0070041">
    <property type="term" value="F:rRNA (uridine-C5-)-methyltransferase activity"/>
    <property type="evidence" value="ECO:0007669"/>
    <property type="project" value="TreeGrafter"/>
</dbReference>
<reference evidence="7" key="2">
    <citation type="journal article" date="2021" name="PeerJ">
        <title>Extensive microbial diversity within the chicken gut microbiome revealed by metagenomics and culture.</title>
        <authorList>
            <person name="Gilroy R."/>
            <person name="Ravi A."/>
            <person name="Getino M."/>
            <person name="Pursley I."/>
            <person name="Horton D.L."/>
            <person name="Alikhan N.F."/>
            <person name="Baker D."/>
            <person name="Gharbi K."/>
            <person name="Hall N."/>
            <person name="Watson M."/>
            <person name="Adriaenssens E.M."/>
            <person name="Foster-Nyarko E."/>
            <person name="Jarju S."/>
            <person name="Secka A."/>
            <person name="Antonio M."/>
            <person name="Oren A."/>
            <person name="Chaudhuri R.R."/>
            <person name="La Ragione R."/>
            <person name="Hildebrand F."/>
            <person name="Pallen M.J."/>
        </authorList>
    </citation>
    <scope>NUCLEOTIDE SEQUENCE</scope>
    <source>
        <strain evidence="7">10192</strain>
    </source>
</reference>
<evidence type="ECO:0000256" key="4">
    <source>
        <dbReference type="PROSITE-ProRule" id="PRU01024"/>
    </source>
</evidence>
<gene>
    <name evidence="7" type="primary">rlmD</name>
    <name evidence="7" type="ORF">IAC76_08110</name>
</gene>
<keyword evidence="3 4" id="KW-0949">S-adenosyl-L-methionine</keyword>
<feature type="domain" description="TRAM" evidence="6">
    <location>
        <begin position="1"/>
        <end position="58"/>
    </location>
</feature>
<feature type="binding site" evidence="4">
    <location>
        <position position="380"/>
    </location>
    <ligand>
        <name>S-adenosyl-L-methionine</name>
        <dbReference type="ChEBI" id="CHEBI:59789"/>
    </ligand>
</feature>
<feature type="active site" description="Nucleophile" evidence="4">
    <location>
        <position position="407"/>
    </location>
</feature>
<dbReference type="EC" id="2.1.1.190" evidence="7"/>
<feature type="binding site" evidence="4">
    <location>
        <position position="314"/>
    </location>
    <ligand>
        <name>S-adenosyl-L-methionine</name>
        <dbReference type="ChEBI" id="CHEBI:59789"/>
    </ligand>
</feature>
<feature type="binding site" evidence="4">
    <location>
        <position position="335"/>
    </location>
    <ligand>
        <name>S-adenosyl-L-methionine</name>
        <dbReference type="ChEBI" id="CHEBI:59789"/>
    </ligand>
</feature>
<dbReference type="SUPFAM" id="SSF50249">
    <property type="entry name" value="Nucleic acid-binding proteins"/>
    <property type="match status" value="1"/>
</dbReference>
<evidence type="ECO:0000256" key="3">
    <source>
        <dbReference type="ARBA" id="ARBA00022691"/>
    </source>
</evidence>
<dbReference type="InterPro" id="IPR010280">
    <property type="entry name" value="U5_MeTrfase_fam"/>
</dbReference>
<dbReference type="InterPro" id="IPR012340">
    <property type="entry name" value="NA-bd_OB-fold"/>
</dbReference>
<dbReference type="Pfam" id="PF01938">
    <property type="entry name" value="TRAM"/>
    <property type="match status" value="1"/>
</dbReference>
<dbReference type="PANTHER" id="PTHR11061:SF30">
    <property type="entry name" value="TRNA (URACIL(54)-C(5))-METHYLTRANSFERASE"/>
    <property type="match status" value="1"/>
</dbReference>
<dbReference type="Proteomes" id="UP000823632">
    <property type="component" value="Unassembled WGS sequence"/>
</dbReference>
<dbReference type="AlphaFoldDB" id="A0A9D9DPT7"/>
<organism evidence="7 8">
    <name type="scientific">Candidatus Scatousia excrementipullorum</name>
    <dbReference type="NCBI Taxonomy" id="2840936"/>
    <lineage>
        <taxon>Bacteria</taxon>
        <taxon>Candidatus Scatousia</taxon>
    </lineage>
</organism>